<evidence type="ECO:0000256" key="3">
    <source>
        <dbReference type="ARBA" id="ARBA00022552"/>
    </source>
</evidence>
<evidence type="ECO:0000256" key="2">
    <source>
        <dbReference type="ARBA" id="ARBA00010734"/>
    </source>
</evidence>
<dbReference type="Gene3D" id="1.25.40.10">
    <property type="entry name" value="Tetratricopeptide repeat domain"/>
    <property type="match status" value="1"/>
</dbReference>
<dbReference type="Pfam" id="PF08640">
    <property type="entry name" value="U3_assoc_6"/>
    <property type="match status" value="1"/>
</dbReference>
<evidence type="ECO:0000313" key="7">
    <source>
        <dbReference type="EMBL" id="KAK5700060.1"/>
    </source>
</evidence>
<keyword evidence="4" id="KW-0677">Repeat</keyword>
<dbReference type="GO" id="GO:0000462">
    <property type="term" value="P:maturation of SSU-rRNA from tricistronic rRNA transcript (SSU-rRNA, 5.8S rRNA, LSU-rRNA)"/>
    <property type="evidence" value="ECO:0007669"/>
    <property type="project" value="InterPro"/>
</dbReference>
<keyword evidence="3" id="KW-0698">rRNA processing</keyword>
<evidence type="ECO:0000256" key="4">
    <source>
        <dbReference type="ARBA" id="ARBA00022737"/>
    </source>
</evidence>
<dbReference type="AlphaFoldDB" id="A0AAN7VRR2"/>
<reference evidence="7" key="1">
    <citation type="submission" date="2023-08" db="EMBL/GenBank/DDBJ databases">
        <title>Black Yeasts Isolated from many extreme environments.</title>
        <authorList>
            <person name="Coleine C."/>
            <person name="Stajich J.E."/>
            <person name="Selbmann L."/>
        </authorList>
    </citation>
    <scope>NUCLEOTIDE SEQUENCE</scope>
    <source>
        <strain evidence="7">CCFEE 5810</strain>
    </source>
</reference>
<evidence type="ECO:0000256" key="5">
    <source>
        <dbReference type="ARBA" id="ARBA00023242"/>
    </source>
</evidence>
<dbReference type="Proteomes" id="UP001310594">
    <property type="component" value="Unassembled WGS sequence"/>
</dbReference>
<comment type="subcellular location">
    <subcellularLocation>
        <location evidence="1">Nucleus</location>
        <location evidence="1">Nucleolus</location>
    </subcellularLocation>
</comment>
<evidence type="ECO:0000313" key="8">
    <source>
        <dbReference type="Proteomes" id="UP001310594"/>
    </source>
</evidence>
<dbReference type="PANTHER" id="PTHR23271:SF1">
    <property type="entry name" value="U3 SMALL NUCLEOLAR RNA-ASSOCIATED PROTEIN 6 HOMOLOG"/>
    <property type="match status" value="1"/>
</dbReference>
<dbReference type="EMBL" id="JAVRQU010000008">
    <property type="protein sequence ID" value="KAK5700060.1"/>
    <property type="molecule type" value="Genomic_DNA"/>
</dbReference>
<dbReference type="InterPro" id="IPR011990">
    <property type="entry name" value="TPR-like_helical_dom_sf"/>
</dbReference>
<dbReference type="InterPro" id="IPR013949">
    <property type="entry name" value="Utp6"/>
</dbReference>
<dbReference type="GO" id="GO:0034388">
    <property type="term" value="C:Pwp2p-containing subcomplex of 90S preribosome"/>
    <property type="evidence" value="ECO:0007669"/>
    <property type="project" value="TreeGrafter"/>
</dbReference>
<dbReference type="SUPFAM" id="SSF48452">
    <property type="entry name" value="TPR-like"/>
    <property type="match status" value="1"/>
</dbReference>
<keyword evidence="5" id="KW-0539">Nucleus</keyword>
<dbReference type="PANTHER" id="PTHR23271">
    <property type="entry name" value="HEPATOCELLULAR CARCINOMA-ASSOCIATED ANTIGEN 66"/>
    <property type="match status" value="1"/>
</dbReference>
<protein>
    <submittedName>
        <fullName evidence="7">U3 snoRNP protein</fullName>
    </submittedName>
</protein>
<comment type="similarity">
    <text evidence="2">Belongs to the UTP6 family.</text>
</comment>
<proteinExistence type="inferred from homology"/>
<dbReference type="GO" id="GO:0032040">
    <property type="term" value="C:small-subunit processome"/>
    <property type="evidence" value="ECO:0007669"/>
    <property type="project" value="TreeGrafter"/>
</dbReference>
<dbReference type="InterPro" id="IPR055347">
    <property type="entry name" value="UTP6_N"/>
</dbReference>
<gene>
    <name evidence="7" type="primary">UTP6</name>
    <name evidence="7" type="ORF">LTR97_006195</name>
</gene>
<sequence>MSAADKARFFLERTAPLLNTYARKNILSPAEITSITQKRSAFEHTIAARGSTPAIYARYADFEINLATLIKQRVRRLKVKGLKQSDSNNQRIVFSILDRGTRKFAGDRSLWLKYIQFCQKERANKKLAEVFTSYLRLRPREYNGWVFAAKWYAEEEGDMSTARGYLQRGLRFCKDERKLWLEYLQLEMVYLAKLAARRQILGLDETRDETMPDEDENMISLPTITAADIAPESSKGLEEYDAAALKRMADAPAFTGAIPIAIFDAVMKEFKDSAEVAGDMFELVADYASVPSAKKILQHIFTHMQATTPKSLETVLAEARLALFGLNVQSDEFPAALLAALSAITTGCTSLPENQKAELAEKAAEIMLPYLERDQDDDELDPDVVTAIVASIKKYLKVMKADGTKAEEAKELQIELTKAQWHLTGDELAGVVG</sequence>
<organism evidence="7 8">
    <name type="scientific">Elasticomyces elasticus</name>
    <dbReference type="NCBI Taxonomy" id="574655"/>
    <lineage>
        <taxon>Eukaryota</taxon>
        <taxon>Fungi</taxon>
        <taxon>Dikarya</taxon>
        <taxon>Ascomycota</taxon>
        <taxon>Pezizomycotina</taxon>
        <taxon>Dothideomycetes</taxon>
        <taxon>Dothideomycetidae</taxon>
        <taxon>Mycosphaerellales</taxon>
        <taxon>Teratosphaeriaceae</taxon>
        <taxon>Elasticomyces</taxon>
    </lineage>
</organism>
<evidence type="ECO:0000259" key="6">
    <source>
        <dbReference type="Pfam" id="PF08640"/>
    </source>
</evidence>
<comment type="caution">
    <text evidence="7">The sequence shown here is derived from an EMBL/GenBank/DDBJ whole genome shotgun (WGS) entry which is preliminary data.</text>
</comment>
<name>A0AAN7VRR2_9PEZI</name>
<dbReference type="GO" id="GO:0030515">
    <property type="term" value="F:snoRNA binding"/>
    <property type="evidence" value="ECO:0007669"/>
    <property type="project" value="InterPro"/>
</dbReference>
<accession>A0AAN7VRR2</accession>
<feature type="domain" description="U3 small nucleolar RNA-associated protein 6 N-terminal" evidence="6">
    <location>
        <begin position="11"/>
        <end position="86"/>
    </location>
</feature>
<dbReference type="SMART" id="SM00386">
    <property type="entry name" value="HAT"/>
    <property type="match status" value="3"/>
</dbReference>
<evidence type="ECO:0000256" key="1">
    <source>
        <dbReference type="ARBA" id="ARBA00004604"/>
    </source>
</evidence>
<dbReference type="InterPro" id="IPR003107">
    <property type="entry name" value="HAT"/>
</dbReference>